<proteinExistence type="predicted"/>
<dbReference type="RefSeq" id="WP_176785955.1">
    <property type="nucleotide sequence ID" value="NZ_FNCY01000017.1"/>
</dbReference>
<accession>A0A1G8JYF1</accession>
<protein>
    <submittedName>
        <fullName evidence="1">Uncharacterized protein</fullName>
    </submittedName>
</protein>
<name>A0A1G8JYF1_9RHOO</name>
<dbReference type="STRING" id="83767.SAMN05660652_03294"/>
<reference evidence="1 2" key="1">
    <citation type="submission" date="2016-10" db="EMBL/GenBank/DDBJ databases">
        <authorList>
            <person name="de Groot N.N."/>
        </authorList>
    </citation>
    <scope>NUCLEOTIDE SEQUENCE [LARGE SCALE GENOMIC DNA]</scope>
    <source>
        <strain evidence="1 2">DSM 5885</strain>
    </source>
</reference>
<dbReference type="AlphaFoldDB" id="A0A1G8JYF1"/>
<dbReference type="Proteomes" id="UP000198607">
    <property type="component" value="Unassembled WGS sequence"/>
</dbReference>
<evidence type="ECO:0000313" key="2">
    <source>
        <dbReference type="Proteomes" id="UP000198607"/>
    </source>
</evidence>
<keyword evidence="2" id="KW-1185">Reference proteome</keyword>
<dbReference type="EMBL" id="FNCY01000017">
    <property type="protein sequence ID" value="SDI36221.1"/>
    <property type="molecule type" value="Genomic_DNA"/>
</dbReference>
<evidence type="ECO:0000313" key="1">
    <source>
        <dbReference type="EMBL" id="SDI36221.1"/>
    </source>
</evidence>
<sequence length="49" mass="5472">MYSVICKKTGEILAKNLTLDGVDTWISRNESRYMSVRTVGMTVFVASIS</sequence>
<gene>
    <name evidence="1" type="ORF">SAMN05660652_03294</name>
</gene>
<organism evidence="1 2">
    <name type="scientific">Propionivibrio dicarboxylicus</name>
    <dbReference type="NCBI Taxonomy" id="83767"/>
    <lineage>
        <taxon>Bacteria</taxon>
        <taxon>Pseudomonadati</taxon>
        <taxon>Pseudomonadota</taxon>
        <taxon>Betaproteobacteria</taxon>
        <taxon>Rhodocyclales</taxon>
        <taxon>Rhodocyclaceae</taxon>
        <taxon>Propionivibrio</taxon>
    </lineage>
</organism>